<dbReference type="InterPro" id="IPR025993">
    <property type="entry name" value="Ceramide_glucosylTrfase"/>
</dbReference>
<dbReference type="InterPro" id="IPR029044">
    <property type="entry name" value="Nucleotide-diphossugar_trans"/>
</dbReference>
<comment type="pathway">
    <text evidence="2">Lipid metabolism; sphingolipid metabolism.</text>
</comment>
<dbReference type="InterPro" id="IPR017835">
    <property type="entry name" value="Hopen-assoc_HpnI"/>
</dbReference>
<evidence type="ECO:0000313" key="12">
    <source>
        <dbReference type="Proteomes" id="UP000305654"/>
    </source>
</evidence>
<protein>
    <submittedName>
        <fullName evidence="11">Glycosyltransferase</fullName>
    </submittedName>
</protein>
<dbReference type="RefSeq" id="WP_138325154.1">
    <property type="nucleotide sequence ID" value="NZ_VCDI01000002.1"/>
</dbReference>
<evidence type="ECO:0000256" key="7">
    <source>
        <dbReference type="ARBA" id="ARBA00022989"/>
    </source>
</evidence>
<comment type="caution">
    <text evidence="11">The sequence shown here is derived from an EMBL/GenBank/DDBJ whole genome shotgun (WGS) entry which is preliminary data.</text>
</comment>
<keyword evidence="4" id="KW-0328">Glycosyltransferase</keyword>
<reference evidence="11 12" key="1">
    <citation type="submission" date="2019-05" db="EMBL/GenBank/DDBJ databases">
        <authorList>
            <person name="Pankratov T."/>
            <person name="Grouzdev D."/>
        </authorList>
    </citation>
    <scope>NUCLEOTIDE SEQUENCE [LARGE SCALE GENOMIC DNA]</scope>
    <source>
        <strain evidence="11 12">KEBCLARHB70R</strain>
    </source>
</reference>
<evidence type="ECO:0000313" key="11">
    <source>
        <dbReference type="EMBL" id="TLU73081.1"/>
    </source>
</evidence>
<evidence type="ECO:0000256" key="4">
    <source>
        <dbReference type="ARBA" id="ARBA00022676"/>
    </source>
</evidence>
<evidence type="ECO:0000256" key="2">
    <source>
        <dbReference type="ARBA" id="ARBA00004760"/>
    </source>
</evidence>
<dbReference type="Pfam" id="PF13506">
    <property type="entry name" value="Glyco_transf_21"/>
    <property type="match status" value="1"/>
</dbReference>
<dbReference type="SUPFAM" id="SSF53448">
    <property type="entry name" value="Nucleotide-diphospho-sugar transferases"/>
    <property type="match status" value="1"/>
</dbReference>
<dbReference type="CDD" id="cd02520">
    <property type="entry name" value="Glucosylceramide_synthase"/>
    <property type="match status" value="1"/>
</dbReference>
<evidence type="ECO:0000256" key="9">
    <source>
        <dbReference type="SAM" id="Phobius"/>
    </source>
</evidence>
<gene>
    <name evidence="11" type="ORF">FE263_06500</name>
</gene>
<dbReference type="GO" id="GO:0006679">
    <property type="term" value="P:glucosylceramide biosynthetic process"/>
    <property type="evidence" value="ECO:0007669"/>
    <property type="project" value="TreeGrafter"/>
</dbReference>
<feature type="transmembrane region" description="Helical" evidence="9">
    <location>
        <begin position="304"/>
        <end position="330"/>
    </location>
</feature>
<evidence type="ECO:0000256" key="6">
    <source>
        <dbReference type="ARBA" id="ARBA00022692"/>
    </source>
</evidence>
<evidence type="ECO:0000256" key="8">
    <source>
        <dbReference type="ARBA" id="ARBA00023136"/>
    </source>
</evidence>
<keyword evidence="8 9" id="KW-0472">Membrane</keyword>
<name>A0A5R9JBT8_9PROT</name>
<dbReference type="AlphaFoldDB" id="A0A5R9JBT8"/>
<keyword evidence="6 9" id="KW-0812">Transmembrane</keyword>
<dbReference type="PANTHER" id="PTHR12726">
    <property type="entry name" value="CERAMIDE GLUCOSYLTRANSFERASE"/>
    <property type="match status" value="1"/>
</dbReference>
<evidence type="ECO:0000256" key="10">
    <source>
        <dbReference type="SAM" id="SignalP"/>
    </source>
</evidence>
<feature type="signal peptide" evidence="10">
    <location>
        <begin position="1"/>
        <end position="26"/>
    </location>
</feature>
<dbReference type="Proteomes" id="UP000305654">
    <property type="component" value="Unassembled WGS sequence"/>
</dbReference>
<dbReference type="Gene3D" id="3.90.550.10">
    <property type="entry name" value="Spore Coat Polysaccharide Biosynthesis Protein SpsA, Chain A"/>
    <property type="match status" value="1"/>
</dbReference>
<proteinExistence type="predicted"/>
<organism evidence="11 12">
    <name type="scientific">Lichenicoccus roseus</name>
    <dbReference type="NCBI Taxonomy" id="2683649"/>
    <lineage>
        <taxon>Bacteria</taxon>
        <taxon>Pseudomonadati</taxon>
        <taxon>Pseudomonadota</taxon>
        <taxon>Alphaproteobacteria</taxon>
        <taxon>Acetobacterales</taxon>
        <taxon>Acetobacteraceae</taxon>
        <taxon>Lichenicoccus</taxon>
    </lineage>
</organism>
<evidence type="ECO:0000256" key="1">
    <source>
        <dbReference type="ARBA" id="ARBA00004141"/>
    </source>
</evidence>
<dbReference type="PANTHER" id="PTHR12726:SF0">
    <property type="entry name" value="CERAMIDE GLUCOSYLTRANSFERASE"/>
    <property type="match status" value="1"/>
</dbReference>
<accession>A0A5R9JBT8</accession>
<keyword evidence="10" id="KW-0732">Signal</keyword>
<dbReference type="NCBIfam" id="TIGR03472">
    <property type="entry name" value="HpnI"/>
    <property type="match status" value="1"/>
</dbReference>
<sequence length="444" mass="47673">MSALSHPLVALAAAASAVAAFGCAQAAAGAWMVHRFDALTRRAALSASALTEAVLPAVTVLKPLHGDEPMLEHALTQFIEQDYPHLQIVFGVQDPADPAIAVVQRLRQRYPGQDLSLVVDPTPHGPNRKIGNLINMLPHAAHDLLVISDSDIHVAPDYLRHVVTTLLRPGTGLVTTLYRGVPATMSLMQRLAAGQINHNFMPGVLLSRLLGRQDCLGSTMALRRSTLEAIGGLAVLSAHVADDSVLGRLVRREGLNIEIAPSMTATTTADTGIGDLFAHELRWGRTVRMVEPVGYGLSAVQFPLFWAAMAPLLSSGAIWGWWVFAVVWLLRGVAAARIDRTIGASRVMPFLLLPLRDWLSAVVMAASFTGRRVAWRGQTLHVTGWKARPAGHSEQLFPEPGFSGPVFHEPALAALPSTAVSGHYAARPPLAQHTLVRQTLAQGD</sequence>
<comment type="pathway">
    <text evidence="3">Sphingolipid metabolism.</text>
</comment>
<keyword evidence="5 11" id="KW-0808">Transferase</keyword>
<keyword evidence="12" id="KW-1185">Reference proteome</keyword>
<keyword evidence="7 9" id="KW-1133">Transmembrane helix</keyword>
<dbReference type="GO" id="GO:0016020">
    <property type="term" value="C:membrane"/>
    <property type="evidence" value="ECO:0007669"/>
    <property type="project" value="UniProtKB-SubCell"/>
</dbReference>
<dbReference type="EMBL" id="VCDI01000002">
    <property type="protein sequence ID" value="TLU73081.1"/>
    <property type="molecule type" value="Genomic_DNA"/>
</dbReference>
<dbReference type="GO" id="GO:0008120">
    <property type="term" value="F:ceramide glucosyltransferase activity"/>
    <property type="evidence" value="ECO:0007669"/>
    <property type="project" value="TreeGrafter"/>
</dbReference>
<feature type="chain" id="PRO_5024342142" evidence="10">
    <location>
        <begin position="27"/>
        <end position="444"/>
    </location>
</feature>
<comment type="subcellular location">
    <subcellularLocation>
        <location evidence="1">Membrane</location>
        <topology evidence="1">Multi-pass membrane protein</topology>
    </subcellularLocation>
</comment>
<evidence type="ECO:0000256" key="3">
    <source>
        <dbReference type="ARBA" id="ARBA00004991"/>
    </source>
</evidence>
<evidence type="ECO:0000256" key="5">
    <source>
        <dbReference type="ARBA" id="ARBA00022679"/>
    </source>
</evidence>
<dbReference type="OrthoDB" id="9814255at2"/>